<evidence type="ECO:0000313" key="3">
    <source>
        <dbReference type="Proteomes" id="UP000092093"/>
    </source>
</evidence>
<protein>
    <submittedName>
        <fullName evidence="2">Uncharacterized protein</fullName>
    </submittedName>
</protein>
<keyword evidence="1" id="KW-0472">Membrane</keyword>
<accession>A0A1B7X887</accession>
<reference evidence="2 3" key="1">
    <citation type="submission" date="2015-09" db="EMBL/GenBank/DDBJ databases">
        <title>Aphanizomenon flos-aquae WA102.</title>
        <authorList>
            <person name="Driscoll C."/>
        </authorList>
    </citation>
    <scope>NUCLEOTIDE SEQUENCE [LARGE SCALE GENOMIC DNA]</scope>
    <source>
        <strain evidence="2">WA102</strain>
    </source>
</reference>
<organism evidence="2 3">
    <name type="scientific">Aphanizomenon flos-aquae WA102</name>
    <dbReference type="NCBI Taxonomy" id="1710896"/>
    <lineage>
        <taxon>Bacteria</taxon>
        <taxon>Bacillati</taxon>
        <taxon>Cyanobacteriota</taxon>
        <taxon>Cyanophyceae</taxon>
        <taxon>Nostocales</taxon>
        <taxon>Aphanizomenonaceae</taxon>
        <taxon>Aphanizomenon</taxon>
    </lineage>
</organism>
<keyword evidence="1" id="KW-0812">Transmembrane</keyword>
<name>A0A1B7X887_APHFL</name>
<dbReference type="AlphaFoldDB" id="A0A1B7X887"/>
<keyword evidence="1" id="KW-1133">Transmembrane helix</keyword>
<dbReference type="Proteomes" id="UP000092093">
    <property type="component" value="Unassembled WGS sequence"/>
</dbReference>
<sequence>MIEFVAFGIFIFLFFVLIINNIRFSLKLSSASQKLIQAHIDNTILAEKLFETSARIIVKKETDSDAFLKFVSDSRDWAYQYIDEVQEGLNKFITDIQPEIAYFDEYGEVGSAYPHYHSMKKISGAYKELKKLLPEDYDRIE</sequence>
<comment type="caution">
    <text evidence="2">The sequence shown here is derived from an EMBL/GenBank/DDBJ whole genome shotgun (WGS) entry which is preliminary data.</text>
</comment>
<dbReference type="EMBL" id="LJOW01000002">
    <property type="protein sequence ID" value="OBQ45574.1"/>
    <property type="molecule type" value="Genomic_DNA"/>
</dbReference>
<evidence type="ECO:0000256" key="1">
    <source>
        <dbReference type="SAM" id="Phobius"/>
    </source>
</evidence>
<proteinExistence type="predicted"/>
<evidence type="ECO:0000313" key="2">
    <source>
        <dbReference type="EMBL" id="OBQ45574.1"/>
    </source>
</evidence>
<gene>
    <name evidence="2" type="ORF">AN484_00980</name>
</gene>
<feature type="transmembrane region" description="Helical" evidence="1">
    <location>
        <begin position="6"/>
        <end position="26"/>
    </location>
</feature>